<feature type="region of interest" description="Disordered" evidence="5">
    <location>
        <begin position="842"/>
        <end position="1421"/>
    </location>
</feature>
<proteinExistence type="inferred from homology"/>
<dbReference type="InterPro" id="IPR001478">
    <property type="entry name" value="PDZ"/>
</dbReference>
<dbReference type="GO" id="GO:0045197">
    <property type="term" value="P:establishment or maintenance of epithelial cell apical/basal polarity"/>
    <property type="evidence" value="ECO:0007669"/>
    <property type="project" value="TreeGrafter"/>
</dbReference>
<dbReference type="GO" id="GO:0005938">
    <property type="term" value="C:cell cortex"/>
    <property type="evidence" value="ECO:0007669"/>
    <property type="project" value="TreeGrafter"/>
</dbReference>
<dbReference type="SUPFAM" id="SSF50156">
    <property type="entry name" value="PDZ domain-like"/>
    <property type="match status" value="3"/>
</dbReference>
<evidence type="ECO:0000256" key="5">
    <source>
        <dbReference type="SAM" id="MobiDB-lite"/>
    </source>
</evidence>
<feature type="domain" description="PDZ" evidence="6">
    <location>
        <begin position="626"/>
        <end position="703"/>
    </location>
</feature>
<dbReference type="GO" id="GO:0008104">
    <property type="term" value="P:intracellular protein localization"/>
    <property type="evidence" value="ECO:0007669"/>
    <property type="project" value="TreeGrafter"/>
</dbReference>
<gene>
    <name evidence="7" type="ORF">KP79_PYT19132</name>
</gene>
<feature type="compositionally biased region" description="Polar residues" evidence="5">
    <location>
        <begin position="1213"/>
        <end position="1239"/>
    </location>
</feature>
<feature type="compositionally biased region" description="Low complexity" evidence="5">
    <location>
        <begin position="890"/>
        <end position="899"/>
    </location>
</feature>
<feature type="compositionally biased region" description="Basic and acidic residues" evidence="5">
    <location>
        <begin position="1173"/>
        <end position="1196"/>
    </location>
</feature>
<organism evidence="7 8">
    <name type="scientific">Mizuhopecten yessoensis</name>
    <name type="common">Japanese scallop</name>
    <name type="synonym">Patinopecten yessoensis</name>
    <dbReference type="NCBI Taxonomy" id="6573"/>
    <lineage>
        <taxon>Eukaryota</taxon>
        <taxon>Metazoa</taxon>
        <taxon>Spiralia</taxon>
        <taxon>Lophotrochozoa</taxon>
        <taxon>Mollusca</taxon>
        <taxon>Bivalvia</taxon>
        <taxon>Autobranchia</taxon>
        <taxon>Pteriomorphia</taxon>
        <taxon>Pectinida</taxon>
        <taxon>Pectinoidea</taxon>
        <taxon>Pectinidae</taxon>
        <taxon>Mizuhopecten</taxon>
    </lineage>
</organism>
<dbReference type="OrthoDB" id="6264899at2759"/>
<evidence type="ECO:0000256" key="3">
    <source>
        <dbReference type="ARBA" id="ARBA00022737"/>
    </source>
</evidence>
<feature type="region of interest" description="Disordered" evidence="5">
    <location>
        <begin position="359"/>
        <end position="387"/>
    </location>
</feature>
<dbReference type="GO" id="GO:0043296">
    <property type="term" value="C:apical junction complex"/>
    <property type="evidence" value="ECO:0007669"/>
    <property type="project" value="TreeGrafter"/>
</dbReference>
<dbReference type="Pfam" id="PF12053">
    <property type="entry name" value="Par3_HAL_N_term"/>
    <property type="match status" value="1"/>
</dbReference>
<dbReference type="InterPro" id="IPR021922">
    <property type="entry name" value="Par3/HAL_N"/>
</dbReference>
<comment type="caution">
    <text evidence="7">The sequence shown here is derived from an EMBL/GenBank/DDBJ whole genome shotgun (WGS) entry which is preliminary data.</text>
</comment>
<dbReference type="SMART" id="SM00228">
    <property type="entry name" value="PDZ"/>
    <property type="match status" value="3"/>
</dbReference>
<dbReference type="GO" id="GO:0035091">
    <property type="term" value="F:phosphatidylinositol binding"/>
    <property type="evidence" value="ECO:0007669"/>
    <property type="project" value="TreeGrafter"/>
</dbReference>
<feature type="compositionally biased region" description="Basic and acidic residues" evidence="5">
    <location>
        <begin position="943"/>
        <end position="965"/>
    </location>
</feature>
<evidence type="ECO:0000313" key="7">
    <source>
        <dbReference type="EMBL" id="OWF35140.1"/>
    </source>
</evidence>
<feature type="region of interest" description="Disordered" evidence="5">
    <location>
        <begin position="84"/>
        <end position="123"/>
    </location>
</feature>
<evidence type="ECO:0000256" key="1">
    <source>
        <dbReference type="ARBA" id="ARBA00005358"/>
    </source>
</evidence>
<dbReference type="GO" id="GO:0005912">
    <property type="term" value="C:adherens junction"/>
    <property type="evidence" value="ECO:0007669"/>
    <property type="project" value="TreeGrafter"/>
</dbReference>
<keyword evidence="8" id="KW-1185">Reference proteome</keyword>
<keyword evidence="3" id="KW-0677">Repeat</keyword>
<dbReference type="GO" id="GO:0030010">
    <property type="term" value="P:establishment of cell polarity"/>
    <property type="evidence" value="ECO:0007669"/>
    <property type="project" value="TreeGrafter"/>
</dbReference>
<dbReference type="GO" id="GO:0051660">
    <property type="term" value="P:establishment of centrosome localization"/>
    <property type="evidence" value="ECO:0007669"/>
    <property type="project" value="TreeGrafter"/>
</dbReference>
<feature type="compositionally biased region" description="Low complexity" evidence="5">
    <location>
        <begin position="97"/>
        <end position="107"/>
    </location>
</feature>
<evidence type="ECO:0000256" key="4">
    <source>
        <dbReference type="ARBA" id="ARBA00023306"/>
    </source>
</evidence>
<feature type="compositionally biased region" description="Low complexity" evidence="5">
    <location>
        <begin position="1127"/>
        <end position="1141"/>
    </location>
</feature>
<feature type="compositionally biased region" description="Polar residues" evidence="5">
    <location>
        <begin position="405"/>
        <end position="421"/>
    </location>
</feature>
<protein>
    <submittedName>
        <fullName evidence="7">Partitioning defective 3-like</fullName>
    </submittedName>
</protein>
<feature type="compositionally biased region" description="Basic and acidic residues" evidence="5">
    <location>
        <begin position="867"/>
        <end position="878"/>
    </location>
</feature>
<feature type="compositionally biased region" description="Basic and acidic residues" evidence="5">
    <location>
        <begin position="584"/>
        <end position="597"/>
    </location>
</feature>
<feature type="compositionally biased region" description="Acidic residues" evidence="5">
    <location>
        <begin position="1060"/>
        <end position="1081"/>
    </location>
</feature>
<feature type="domain" description="PDZ" evidence="6">
    <location>
        <begin position="490"/>
        <end position="575"/>
    </location>
</feature>
<feature type="region of interest" description="Disordered" evidence="5">
    <location>
        <begin position="402"/>
        <end position="467"/>
    </location>
</feature>
<dbReference type="EMBL" id="NEDP02076740">
    <property type="protein sequence ID" value="OWF35140.1"/>
    <property type="molecule type" value="Genomic_DNA"/>
</dbReference>
<dbReference type="InterPro" id="IPR052213">
    <property type="entry name" value="PAR3"/>
</dbReference>
<dbReference type="GO" id="GO:0051301">
    <property type="term" value="P:cell division"/>
    <property type="evidence" value="ECO:0007669"/>
    <property type="project" value="UniProtKB-KW"/>
</dbReference>
<evidence type="ECO:0000313" key="8">
    <source>
        <dbReference type="Proteomes" id="UP000242188"/>
    </source>
</evidence>
<accession>A0A210PF68</accession>
<comment type="similarity">
    <text evidence="1">Belongs to the PAR3 family.</text>
</comment>
<dbReference type="PANTHER" id="PTHR16484">
    <property type="entry name" value="PARTITIONING DEFECTIVE 3 RELATED"/>
    <property type="match status" value="1"/>
</dbReference>
<dbReference type="Gene3D" id="2.30.42.10">
    <property type="match status" value="3"/>
</dbReference>
<dbReference type="GO" id="GO:0016324">
    <property type="term" value="C:apical plasma membrane"/>
    <property type="evidence" value="ECO:0007669"/>
    <property type="project" value="TreeGrafter"/>
</dbReference>
<feature type="compositionally biased region" description="Basic and acidic residues" evidence="5">
    <location>
        <begin position="1102"/>
        <end position="1114"/>
    </location>
</feature>
<dbReference type="FunFam" id="3.10.20.90:FF:000017">
    <property type="entry name" value="partitioning defective 3 homolog isoform X2"/>
    <property type="match status" value="1"/>
</dbReference>
<dbReference type="CDD" id="cd23058">
    <property type="entry name" value="PDZ2_Par3-like"/>
    <property type="match status" value="1"/>
</dbReference>
<dbReference type="Gene3D" id="3.10.20.90">
    <property type="entry name" value="Phosphatidylinositol 3-kinase Catalytic Subunit, Chain A, domain 1"/>
    <property type="match status" value="1"/>
</dbReference>
<dbReference type="InterPro" id="IPR036034">
    <property type="entry name" value="PDZ_sf"/>
</dbReference>
<feature type="compositionally biased region" description="Basic and acidic residues" evidence="5">
    <location>
        <begin position="1274"/>
        <end position="1291"/>
    </location>
</feature>
<dbReference type="STRING" id="6573.A0A210PF68"/>
<feature type="compositionally biased region" description="Basic and acidic residues" evidence="5">
    <location>
        <begin position="974"/>
        <end position="984"/>
    </location>
</feature>
<name>A0A210PF68_MIZYE</name>
<dbReference type="PANTHER" id="PTHR16484:SF17">
    <property type="entry name" value="BAZOOKA, ISOFORM B"/>
    <property type="match status" value="1"/>
</dbReference>
<feature type="compositionally biased region" description="Polar residues" evidence="5">
    <location>
        <begin position="1029"/>
        <end position="1052"/>
    </location>
</feature>
<reference evidence="7 8" key="1">
    <citation type="journal article" date="2017" name="Nat. Ecol. Evol.">
        <title>Scallop genome provides insights into evolution of bilaterian karyotype and development.</title>
        <authorList>
            <person name="Wang S."/>
            <person name="Zhang J."/>
            <person name="Jiao W."/>
            <person name="Li J."/>
            <person name="Xun X."/>
            <person name="Sun Y."/>
            <person name="Guo X."/>
            <person name="Huan P."/>
            <person name="Dong B."/>
            <person name="Zhang L."/>
            <person name="Hu X."/>
            <person name="Sun X."/>
            <person name="Wang J."/>
            <person name="Zhao C."/>
            <person name="Wang Y."/>
            <person name="Wang D."/>
            <person name="Huang X."/>
            <person name="Wang R."/>
            <person name="Lv J."/>
            <person name="Li Y."/>
            <person name="Zhang Z."/>
            <person name="Liu B."/>
            <person name="Lu W."/>
            <person name="Hui Y."/>
            <person name="Liang J."/>
            <person name="Zhou Z."/>
            <person name="Hou R."/>
            <person name="Li X."/>
            <person name="Liu Y."/>
            <person name="Li H."/>
            <person name="Ning X."/>
            <person name="Lin Y."/>
            <person name="Zhao L."/>
            <person name="Xing Q."/>
            <person name="Dou J."/>
            <person name="Li Y."/>
            <person name="Mao J."/>
            <person name="Guo H."/>
            <person name="Dou H."/>
            <person name="Li T."/>
            <person name="Mu C."/>
            <person name="Jiang W."/>
            <person name="Fu Q."/>
            <person name="Fu X."/>
            <person name="Miao Y."/>
            <person name="Liu J."/>
            <person name="Yu Q."/>
            <person name="Li R."/>
            <person name="Liao H."/>
            <person name="Li X."/>
            <person name="Kong Y."/>
            <person name="Jiang Z."/>
            <person name="Chourrout D."/>
            <person name="Li R."/>
            <person name="Bao Z."/>
        </authorList>
    </citation>
    <scope>NUCLEOTIDE SEQUENCE [LARGE SCALE GENOMIC DNA]</scope>
    <source>
        <strain evidence="7 8">PY_sf001</strain>
    </source>
</reference>
<dbReference type="FunFam" id="2.30.42.10:FF:000011">
    <property type="entry name" value="partitioning defective 3 homolog isoform X1"/>
    <property type="match status" value="1"/>
</dbReference>
<feature type="domain" description="PDZ" evidence="6">
    <location>
        <begin position="271"/>
        <end position="358"/>
    </location>
</feature>
<feature type="compositionally biased region" description="Basic and acidic residues" evidence="5">
    <location>
        <begin position="744"/>
        <end position="763"/>
    </location>
</feature>
<dbReference type="CDD" id="cd23059">
    <property type="entry name" value="PDZ3_Par3-like"/>
    <property type="match status" value="1"/>
</dbReference>
<dbReference type="Proteomes" id="UP000242188">
    <property type="component" value="Unassembled WGS sequence"/>
</dbReference>
<keyword evidence="2" id="KW-0132">Cell division</keyword>
<dbReference type="PROSITE" id="PS50106">
    <property type="entry name" value="PDZ"/>
    <property type="match status" value="3"/>
</dbReference>
<evidence type="ECO:0000259" key="6">
    <source>
        <dbReference type="PROSITE" id="PS50106"/>
    </source>
</evidence>
<feature type="compositionally biased region" description="Polar residues" evidence="5">
    <location>
        <begin position="765"/>
        <end position="777"/>
    </location>
</feature>
<dbReference type="GO" id="GO:0000226">
    <property type="term" value="P:microtubule cytoskeleton organization"/>
    <property type="evidence" value="ECO:0007669"/>
    <property type="project" value="TreeGrafter"/>
</dbReference>
<dbReference type="Pfam" id="PF00595">
    <property type="entry name" value="PDZ"/>
    <property type="match status" value="3"/>
</dbReference>
<sequence>MPMKVTVCFDRVRVIVPCGDGHILVGELISKAILRYKKAIGKSSDHWVTVHNLKTSTDGGILDPDDILNDVVDDREQLLADYEEKGGNGYQPHNGDGASASSAGTASPDIFQPPDQSPSFSRKELQDNRHDIVVTPKDLTTGSGLTVRHGSEPMLNVTEEDQSSESKLTVKPIQVKDEDKPTGILHVKQASLDDGKSKNPFSRFARDSWRQSVGSRPDMYKWLEAQERQQDQYPQMERREPVGSVGMETKEDNSVTQPVIKPALTPLTNEPVEIVLINDGGPLGIHVVPEYNESQKELGLLVQGIEPGGKIFKDGRLRVNDRIININGTSLHGVNFARAQEIFRKAMTTSEIQLLVVKKKPSLPKNPPPVAPKPRSHTPVKPSPLTLPITNKLDLVDQLSPLSPEITSTPTGSVQGNSPDTQDGKSPLSQRTFREPIRSGHYVNPLSPIRKVPPAPPTRSPKTSLSANPEITVSSIKAPTNTKRIGKKIAIELTKGPQGLGFSVTTRDNPAGGDSPIYIKNILPKGAAITDGRLKAGDRLLEVNGEDMTGKTQSEAVARLKSCDPGSLVQIVVSRQELEQDERFRVPRKLDNEKENQKQNVLQPAEKSGDDGTLVGMRNKEVLTLDIPLKESGSAGLGVSVKGKTQTTEHGQRDLGIFIKAVIHGGAASKDGRLIINDQLLEVNGDVLHGLSNTEAMETLRNSMQKDGPLLGYIHLVIARRIGAPSPSPYQEYSTDYMLFDEQRTSGDDSQESKVETESDRTSGAKGSNSKESNNNIKDYIDGAKARNSALERLMSGGNGLRNDSYTRATSEQDVEGVGLRNESYTRATNDSANMFLPGMSPAANHQRSAPTLRSRGTEAVMIEDDPGSKKQNYDMKMRPHSTLGILRGSPPHSNSSSSEDLREQPPSWLRGPDWNRHPSAPGDRHPSTTSEEPMSPLVTEPFARDAMGRQSMSEKRRGHQDPRGSEYYQRAKTLRDSQKDEKTKNRRSASFHVAGQGHQRRAPGMVRVGSAESLISRSKPNIPPLQLYGNTGPAQKSTSSSNLKRCSSLENLTMAGPGDQDDSGEIADSDEDDPSQEEDTPVVPRSMMARGRGTNDSFRAAVDRSYDPVEHSTMETLEEESSGEISGRTNSARSSVSSDATSDDKKGGRRKNKDKKGGNIFKGIFRLGRNKKSAEENAKTEVDKQEEEAERHFISRDMGNNRQHDADGNMGQRWTSVPDTHQSYPVSLPQQPSSTSLDSDNHIIRGATPNNMSRAEWIQHLRAEHQRKHKERQGRYPLDDREEGYERELQETEEQLVPPMYRQYRPNSRQAAEGYKYDDQPRSTSSEGYMYEGQGHPRSRPSSRQQYERPPPQPHSYTDYMYQSAPPNVSYQPPAPWPHPGQDNPHLQHNYPHVRQNSDSYSDRDQFPRQPPSRSHTPIEQWHDNHLSYHRKPLYTSAEVHPTDSNYGYNDAVYTYREPVYPPVAGKRQVHTITQPGSAKV</sequence>
<dbReference type="GO" id="GO:0007155">
    <property type="term" value="P:cell adhesion"/>
    <property type="evidence" value="ECO:0007669"/>
    <property type="project" value="TreeGrafter"/>
</dbReference>
<feature type="region of interest" description="Disordered" evidence="5">
    <location>
        <begin position="584"/>
        <end position="614"/>
    </location>
</feature>
<evidence type="ECO:0000256" key="2">
    <source>
        <dbReference type="ARBA" id="ARBA00022618"/>
    </source>
</evidence>
<feature type="region of interest" description="Disordered" evidence="5">
    <location>
        <begin position="744"/>
        <end position="777"/>
    </location>
</feature>
<keyword evidence="4" id="KW-0131">Cell cycle</keyword>